<dbReference type="GO" id="GO:0009249">
    <property type="term" value="P:protein lipoylation"/>
    <property type="evidence" value="ECO:0007669"/>
    <property type="project" value="TreeGrafter"/>
</dbReference>
<dbReference type="InterPro" id="IPR002930">
    <property type="entry name" value="GCV_H"/>
</dbReference>
<feature type="modified residue" description="N6-lipoyllysine" evidence="3 4">
    <location>
        <position position="64"/>
    </location>
</feature>
<dbReference type="NCBIfam" id="NF002270">
    <property type="entry name" value="PRK01202.1"/>
    <property type="match status" value="1"/>
</dbReference>
<dbReference type="AlphaFoldDB" id="A0A075GMB0"/>
<protein>
    <recommendedName>
        <fullName evidence="3">Probable glycine cleavage system H protein</fullName>
    </recommendedName>
</protein>
<dbReference type="SUPFAM" id="SSF51230">
    <property type="entry name" value="Single hybrid motif"/>
    <property type="match status" value="1"/>
</dbReference>
<evidence type="ECO:0000313" key="6">
    <source>
        <dbReference type="EMBL" id="AIF03047.1"/>
    </source>
</evidence>
<feature type="domain" description="Lipoyl-binding" evidence="5">
    <location>
        <begin position="23"/>
        <end position="105"/>
    </location>
</feature>
<proteinExistence type="inferred from homology"/>
<sequence length="127" mass="14074">MSDAPEELYYTEEHEWLRVEGDEVVVGITDYAQDSLTDIVYVELPEEGMEVGEMDEFASVESVKSVSAIYSPIAGTICAINEALDDAPELINEDPYGEGWIARITMQDASVLEKMLSASNYLEQIGE</sequence>
<dbReference type="GO" id="GO:0005829">
    <property type="term" value="C:cytosol"/>
    <property type="evidence" value="ECO:0007669"/>
    <property type="project" value="TreeGrafter"/>
</dbReference>
<comment type="function">
    <text evidence="3">The glycine cleavage system catalyzes the degradation of glycine. The H protein shuttles the methylamine group of glycine from the P protein to the T protein.</text>
</comment>
<comment type="similarity">
    <text evidence="1 3">Belongs to the GcvH family.</text>
</comment>
<dbReference type="PROSITE" id="PS00189">
    <property type="entry name" value="LIPOYL"/>
    <property type="match status" value="1"/>
</dbReference>
<dbReference type="PANTHER" id="PTHR11715">
    <property type="entry name" value="GLYCINE CLEAVAGE SYSTEM H PROTEIN"/>
    <property type="match status" value="1"/>
</dbReference>
<organism evidence="6">
    <name type="scientific">uncultured marine group II/III euryarchaeote KM3_160_F12</name>
    <dbReference type="NCBI Taxonomy" id="1457912"/>
    <lineage>
        <taxon>Archaea</taxon>
        <taxon>Methanobacteriati</taxon>
        <taxon>Methanobacteriota</taxon>
        <taxon>environmental samples</taxon>
    </lineage>
</organism>
<comment type="subunit">
    <text evidence="3">The glycine cleavage system is composed of four proteins: P, T, L and H.</text>
</comment>
<dbReference type="GO" id="GO:0005960">
    <property type="term" value="C:glycine cleavage complex"/>
    <property type="evidence" value="ECO:0007669"/>
    <property type="project" value="InterPro"/>
</dbReference>
<evidence type="ECO:0000256" key="4">
    <source>
        <dbReference type="PIRSR" id="PIRSR617453-50"/>
    </source>
</evidence>
<evidence type="ECO:0000256" key="3">
    <source>
        <dbReference type="HAMAP-Rule" id="MF_00272"/>
    </source>
</evidence>
<dbReference type="Gene3D" id="2.40.50.100">
    <property type="match status" value="1"/>
</dbReference>
<evidence type="ECO:0000259" key="5">
    <source>
        <dbReference type="PROSITE" id="PS50968"/>
    </source>
</evidence>
<dbReference type="Pfam" id="PF01597">
    <property type="entry name" value="GCV_H"/>
    <property type="match status" value="1"/>
</dbReference>
<dbReference type="InterPro" id="IPR003016">
    <property type="entry name" value="2-oxoA_DH_lipoyl-BS"/>
</dbReference>
<dbReference type="InterPro" id="IPR017453">
    <property type="entry name" value="GCV_H_sub"/>
</dbReference>
<dbReference type="HAMAP" id="MF_00272">
    <property type="entry name" value="GcvH"/>
    <property type="match status" value="1"/>
</dbReference>
<dbReference type="InterPro" id="IPR011053">
    <property type="entry name" value="Single_hybrid_motif"/>
</dbReference>
<dbReference type="GO" id="GO:0019464">
    <property type="term" value="P:glycine decarboxylation via glycine cleavage system"/>
    <property type="evidence" value="ECO:0007669"/>
    <property type="project" value="UniProtKB-UniRule"/>
</dbReference>
<dbReference type="InterPro" id="IPR033753">
    <property type="entry name" value="GCV_H/Fam206"/>
</dbReference>
<dbReference type="PROSITE" id="PS50968">
    <property type="entry name" value="BIOTINYL_LIPOYL"/>
    <property type="match status" value="1"/>
</dbReference>
<evidence type="ECO:0000256" key="2">
    <source>
        <dbReference type="ARBA" id="ARBA00022823"/>
    </source>
</evidence>
<name>A0A075GMB0_9EURY</name>
<keyword evidence="2 3" id="KW-0450">Lipoyl</keyword>
<comment type="cofactor">
    <cofactor evidence="3">
        <name>(R)-lipoate</name>
        <dbReference type="ChEBI" id="CHEBI:83088"/>
    </cofactor>
    <text evidence="3">Binds 1 lipoyl cofactor covalently.</text>
</comment>
<dbReference type="PANTHER" id="PTHR11715:SF3">
    <property type="entry name" value="GLYCINE CLEAVAGE SYSTEM H PROTEIN-RELATED"/>
    <property type="match status" value="1"/>
</dbReference>
<evidence type="ECO:0000256" key="1">
    <source>
        <dbReference type="ARBA" id="ARBA00009249"/>
    </source>
</evidence>
<dbReference type="CDD" id="cd06848">
    <property type="entry name" value="GCS_H"/>
    <property type="match status" value="1"/>
</dbReference>
<reference evidence="6" key="1">
    <citation type="journal article" date="2014" name="Genome Biol. Evol.">
        <title>Pangenome evidence for extensive interdomain horizontal transfer affecting lineage core and shell genes in uncultured planktonic thaumarchaeota and euryarchaeota.</title>
        <authorList>
            <person name="Deschamps P."/>
            <person name="Zivanovic Y."/>
            <person name="Moreira D."/>
            <person name="Rodriguez-Valera F."/>
            <person name="Lopez-Garcia P."/>
        </authorList>
    </citation>
    <scope>NUCLEOTIDE SEQUENCE</scope>
</reference>
<accession>A0A075GMB0</accession>
<dbReference type="NCBIfam" id="TIGR00527">
    <property type="entry name" value="gcvH"/>
    <property type="match status" value="1"/>
</dbReference>
<gene>
    <name evidence="6" type="primary">GCSH</name>
    <name evidence="3 6" type="synonym">gcvH</name>
</gene>
<dbReference type="EMBL" id="KF900668">
    <property type="protein sequence ID" value="AIF03047.1"/>
    <property type="molecule type" value="Genomic_DNA"/>
</dbReference>
<dbReference type="InterPro" id="IPR000089">
    <property type="entry name" value="Biotin_lipoyl"/>
</dbReference>